<evidence type="ECO:0000256" key="2">
    <source>
        <dbReference type="ARBA" id="ARBA00007400"/>
    </source>
</evidence>
<feature type="transmembrane region" description="Helical" evidence="3">
    <location>
        <begin position="130"/>
        <end position="146"/>
    </location>
</feature>
<keyword evidence="3" id="KW-1133">Transmembrane helix</keyword>
<dbReference type="EMBL" id="BMLW01000014">
    <property type="protein sequence ID" value="GGP15340.1"/>
    <property type="molecule type" value="Genomic_DNA"/>
</dbReference>
<accession>A0ABQ2P0Q2</accession>
<dbReference type="Pfam" id="PF01757">
    <property type="entry name" value="Acyl_transf_3"/>
    <property type="match status" value="1"/>
</dbReference>
<feature type="transmembrane region" description="Helical" evidence="3">
    <location>
        <begin position="286"/>
        <end position="303"/>
    </location>
</feature>
<protein>
    <submittedName>
        <fullName evidence="5">Acyltransferase</fullName>
    </submittedName>
</protein>
<evidence type="ECO:0000313" key="6">
    <source>
        <dbReference type="Proteomes" id="UP000641206"/>
    </source>
</evidence>
<keyword evidence="6" id="KW-1185">Reference proteome</keyword>
<reference evidence="6" key="1">
    <citation type="journal article" date="2019" name="Int. J. Syst. Evol. Microbiol.">
        <title>The Global Catalogue of Microorganisms (GCM) 10K type strain sequencing project: providing services to taxonomists for standard genome sequencing and annotation.</title>
        <authorList>
            <consortium name="The Broad Institute Genomics Platform"/>
            <consortium name="The Broad Institute Genome Sequencing Center for Infectious Disease"/>
            <person name="Wu L."/>
            <person name="Ma J."/>
        </authorList>
    </citation>
    <scope>NUCLEOTIDE SEQUENCE [LARGE SCALE GENOMIC DNA]</scope>
    <source>
        <strain evidence="6">CGMCC 1.7693</strain>
    </source>
</reference>
<feature type="transmembrane region" description="Helical" evidence="3">
    <location>
        <begin position="183"/>
        <end position="204"/>
    </location>
</feature>
<keyword evidence="3" id="KW-0812">Transmembrane</keyword>
<comment type="similarity">
    <text evidence="2">Belongs to the acyltransferase 3 family.</text>
</comment>
<keyword evidence="5" id="KW-0808">Transferase</keyword>
<keyword evidence="3" id="KW-0472">Membrane</keyword>
<proteinExistence type="inferred from homology"/>
<evidence type="ECO:0000256" key="3">
    <source>
        <dbReference type="SAM" id="Phobius"/>
    </source>
</evidence>
<comment type="caution">
    <text evidence="5">The sequence shown here is derived from an EMBL/GenBank/DDBJ whole genome shotgun (WGS) entry which is preliminary data.</text>
</comment>
<gene>
    <name evidence="5" type="ORF">GCM10011346_42960</name>
</gene>
<dbReference type="Proteomes" id="UP000641206">
    <property type="component" value="Unassembled WGS sequence"/>
</dbReference>
<dbReference type="GO" id="GO:0016746">
    <property type="term" value="F:acyltransferase activity"/>
    <property type="evidence" value="ECO:0007669"/>
    <property type="project" value="UniProtKB-KW"/>
</dbReference>
<dbReference type="InterPro" id="IPR052734">
    <property type="entry name" value="Nod_factor_acetyltransferase"/>
</dbReference>
<keyword evidence="5" id="KW-0012">Acyltransferase</keyword>
<evidence type="ECO:0000259" key="4">
    <source>
        <dbReference type="Pfam" id="PF01757"/>
    </source>
</evidence>
<feature type="transmembrane region" description="Helical" evidence="3">
    <location>
        <begin position="257"/>
        <end position="274"/>
    </location>
</feature>
<feature type="domain" description="Acyltransferase 3" evidence="4">
    <location>
        <begin position="4"/>
        <end position="303"/>
    </location>
</feature>
<dbReference type="InterPro" id="IPR002656">
    <property type="entry name" value="Acyl_transf_3_dom"/>
</dbReference>
<comment type="subcellular location">
    <subcellularLocation>
        <location evidence="1">Membrane</location>
    </subcellularLocation>
</comment>
<feature type="transmembrane region" description="Helical" evidence="3">
    <location>
        <begin position="105"/>
        <end position="123"/>
    </location>
</feature>
<dbReference type="PANTHER" id="PTHR37312:SF1">
    <property type="entry name" value="MEMBRANE-BOUND ACYLTRANSFERASE YKRP-RELATED"/>
    <property type="match status" value="1"/>
</dbReference>
<sequence length="336" mass="38331">MERNAFFDNAKVILIFLVVFGHMIQPFVGDSKSTEAIYIWIYTFHMPAFILLAGFFAKGSGNKKYIWNLMKKLIIPYLIFQTLYTIYYFLIGKADWQTGVFYPQWSLWFLFSLFSWHILLVLFKKIPAGWSIALSVFIGVLVGYFGEIGHSFSLSRTFVFFPFFLIGYWLTVDQMMVVKKRQVKIASVAIMAVLFGLIYTLPAIDTGWLLASQSYSSLGADSFGGILRLLVYTIAAVMTISVLAWVPKRNLGWVTRLGTRTLYVYLLHGFIIQFLREFDLLTVNHWFDVVGIAGLAALIVIVLSSKPILTVSQPLIEGRLAKVQSLFKNRHKETSS</sequence>
<organism evidence="5 6">
    <name type="scientific">Oceanobacillus neutriphilus</name>
    <dbReference type="NCBI Taxonomy" id="531815"/>
    <lineage>
        <taxon>Bacteria</taxon>
        <taxon>Bacillati</taxon>
        <taxon>Bacillota</taxon>
        <taxon>Bacilli</taxon>
        <taxon>Bacillales</taxon>
        <taxon>Bacillaceae</taxon>
        <taxon>Oceanobacillus</taxon>
    </lineage>
</organism>
<feature type="transmembrane region" description="Helical" evidence="3">
    <location>
        <begin position="37"/>
        <end position="57"/>
    </location>
</feature>
<evidence type="ECO:0000313" key="5">
    <source>
        <dbReference type="EMBL" id="GGP15340.1"/>
    </source>
</evidence>
<name>A0ABQ2P0Q2_9BACI</name>
<feature type="transmembrane region" description="Helical" evidence="3">
    <location>
        <begin position="152"/>
        <end position="171"/>
    </location>
</feature>
<dbReference type="PANTHER" id="PTHR37312">
    <property type="entry name" value="MEMBRANE-BOUND ACYLTRANSFERASE YKRP-RELATED"/>
    <property type="match status" value="1"/>
</dbReference>
<dbReference type="RefSeq" id="WP_188737031.1">
    <property type="nucleotide sequence ID" value="NZ_BMLW01000014.1"/>
</dbReference>
<evidence type="ECO:0000256" key="1">
    <source>
        <dbReference type="ARBA" id="ARBA00004370"/>
    </source>
</evidence>
<feature type="transmembrane region" description="Helical" evidence="3">
    <location>
        <begin position="224"/>
        <end position="245"/>
    </location>
</feature>
<feature type="transmembrane region" description="Helical" evidence="3">
    <location>
        <begin position="12"/>
        <end position="31"/>
    </location>
</feature>
<feature type="transmembrane region" description="Helical" evidence="3">
    <location>
        <begin position="69"/>
        <end position="90"/>
    </location>
</feature>